<reference evidence="2 3" key="1">
    <citation type="submission" date="2019-07" db="EMBL/GenBank/DDBJ databases">
        <title>Novel species isolated from glacier.</title>
        <authorList>
            <person name="Liu Q."/>
            <person name="Xin Y.-H."/>
        </authorList>
    </citation>
    <scope>NUCLEOTIDE SEQUENCE [LARGE SCALE GENOMIC DNA]</scope>
    <source>
        <strain evidence="2 3">LB1R16</strain>
    </source>
</reference>
<dbReference type="RefSeq" id="WP_144237481.1">
    <property type="nucleotide sequence ID" value="NZ_VJWA01000002.1"/>
</dbReference>
<organism evidence="2 3">
    <name type="scientific">Glacieibacterium frigidum</name>
    <dbReference type="NCBI Taxonomy" id="2593303"/>
    <lineage>
        <taxon>Bacteria</taxon>
        <taxon>Pseudomonadati</taxon>
        <taxon>Pseudomonadota</taxon>
        <taxon>Alphaproteobacteria</taxon>
        <taxon>Sphingomonadales</taxon>
        <taxon>Sphingosinicellaceae</taxon>
        <taxon>Glacieibacterium</taxon>
    </lineage>
</organism>
<name>A0A552U7S7_9SPHN</name>
<dbReference type="Proteomes" id="UP000317894">
    <property type="component" value="Unassembled WGS sequence"/>
</dbReference>
<feature type="chain" id="PRO_5022225420" evidence="1">
    <location>
        <begin position="19"/>
        <end position="102"/>
    </location>
</feature>
<accession>A0A552U7S7</accession>
<protein>
    <submittedName>
        <fullName evidence="2">Uncharacterized protein</fullName>
    </submittedName>
</protein>
<dbReference type="EMBL" id="VJWA01000002">
    <property type="protein sequence ID" value="TRW14276.1"/>
    <property type="molecule type" value="Genomic_DNA"/>
</dbReference>
<dbReference type="OrthoDB" id="7569823at2"/>
<comment type="caution">
    <text evidence="2">The sequence shown here is derived from an EMBL/GenBank/DDBJ whole genome shotgun (WGS) entry which is preliminary data.</text>
</comment>
<gene>
    <name evidence="2" type="ORF">FMM06_11200</name>
</gene>
<proteinExistence type="predicted"/>
<keyword evidence="1" id="KW-0732">Signal</keyword>
<evidence type="ECO:0000313" key="3">
    <source>
        <dbReference type="Proteomes" id="UP000317894"/>
    </source>
</evidence>
<evidence type="ECO:0000256" key="1">
    <source>
        <dbReference type="SAM" id="SignalP"/>
    </source>
</evidence>
<keyword evidence="3" id="KW-1185">Reference proteome</keyword>
<sequence length="102" mass="11372">MKRTITAIAATLSIFAVAAPAGAVINARGLNHDRLIDAGERSGKLTRAEARTLRAEQNAIERNKRRFERDGNYTRREKAIIHDQQDAAARHIDRLKANGRRG</sequence>
<feature type="signal peptide" evidence="1">
    <location>
        <begin position="1"/>
        <end position="18"/>
    </location>
</feature>
<evidence type="ECO:0000313" key="2">
    <source>
        <dbReference type="EMBL" id="TRW14276.1"/>
    </source>
</evidence>
<dbReference type="AlphaFoldDB" id="A0A552U7S7"/>